<evidence type="ECO:0000256" key="9">
    <source>
        <dbReference type="ARBA" id="ARBA00023170"/>
    </source>
</evidence>
<dbReference type="InterPro" id="IPR001320">
    <property type="entry name" value="Iontro_rcpt_C"/>
</dbReference>
<evidence type="ECO:0000259" key="14">
    <source>
        <dbReference type="Pfam" id="PF00060"/>
    </source>
</evidence>
<comment type="similarity">
    <text evidence="2">Belongs to the glutamate-gated ion channel (TC 1.A.10.1) family.</text>
</comment>
<evidence type="ECO:0000256" key="2">
    <source>
        <dbReference type="ARBA" id="ARBA00008685"/>
    </source>
</evidence>
<dbReference type="AlphaFoldDB" id="A0A8J2Q759"/>
<feature type="transmembrane region" description="Helical" evidence="13">
    <location>
        <begin position="281"/>
        <end position="298"/>
    </location>
</feature>
<dbReference type="PANTHER" id="PTHR42643:SF24">
    <property type="entry name" value="IONOTROPIC RECEPTOR 60A"/>
    <property type="match status" value="1"/>
</dbReference>
<keyword evidence="4" id="KW-1003">Cell membrane</keyword>
<feature type="transmembrane region" description="Helical" evidence="13">
    <location>
        <begin position="384"/>
        <end position="402"/>
    </location>
</feature>
<dbReference type="Proteomes" id="UP000708208">
    <property type="component" value="Unassembled WGS sequence"/>
</dbReference>
<keyword evidence="6 13" id="KW-1133">Transmembrane helix</keyword>
<organism evidence="16 17">
    <name type="scientific">Allacma fusca</name>
    <dbReference type="NCBI Taxonomy" id="39272"/>
    <lineage>
        <taxon>Eukaryota</taxon>
        <taxon>Metazoa</taxon>
        <taxon>Ecdysozoa</taxon>
        <taxon>Arthropoda</taxon>
        <taxon>Hexapoda</taxon>
        <taxon>Collembola</taxon>
        <taxon>Symphypleona</taxon>
        <taxon>Sminthuridae</taxon>
        <taxon>Allacma</taxon>
    </lineage>
</organism>
<comment type="caution">
    <text evidence="16">The sequence shown here is derived from an EMBL/GenBank/DDBJ whole genome shotgun (WGS) entry which is preliminary data.</text>
</comment>
<evidence type="ECO:0000256" key="5">
    <source>
        <dbReference type="ARBA" id="ARBA00022692"/>
    </source>
</evidence>
<protein>
    <recommendedName>
        <fullName evidence="18">Ionotropic receptor</fullName>
    </recommendedName>
</protein>
<keyword evidence="8 13" id="KW-0472">Membrane</keyword>
<dbReference type="EMBL" id="CAJVCH010571568">
    <property type="protein sequence ID" value="CAG7837871.1"/>
    <property type="molecule type" value="Genomic_DNA"/>
</dbReference>
<evidence type="ECO:0000256" key="8">
    <source>
        <dbReference type="ARBA" id="ARBA00023136"/>
    </source>
</evidence>
<feature type="transmembrane region" description="Helical" evidence="13">
    <location>
        <begin position="339"/>
        <end position="364"/>
    </location>
</feature>
<keyword evidence="10" id="KW-0325">Glycoprotein</keyword>
<dbReference type="InterPro" id="IPR052192">
    <property type="entry name" value="Insect_Ionotropic_Sensory_Rcpt"/>
</dbReference>
<evidence type="ECO:0000256" key="10">
    <source>
        <dbReference type="ARBA" id="ARBA00023180"/>
    </source>
</evidence>
<dbReference type="PANTHER" id="PTHR42643">
    <property type="entry name" value="IONOTROPIC RECEPTOR 20A-RELATED"/>
    <property type="match status" value="1"/>
</dbReference>
<dbReference type="Pfam" id="PF10613">
    <property type="entry name" value="Lig_chan-Glu_bd"/>
    <property type="match status" value="1"/>
</dbReference>
<keyword evidence="5 13" id="KW-0812">Transmembrane</keyword>
<evidence type="ECO:0008006" key="18">
    <source>
        <dbReference type="Google" id="ProtNLM"/>
    </source>
</evidence>
<dbReference type="InterPro" id="IPR019594">
    <property type="entry name" value="Glu/Gly-bd"/>
</dbReference>
<evidence type="ECO:0000256" key="4">
    <source>
        <dbReference type="ARBA" id="ARBA00022475"/>
    </source>
</evidence>
<evidence type="ECO:0000256" key="1">
    <source>
        <dbReference type="ARBA" id="ARBA00004651"/>
    </source>
</evidence>
<feature type="transmembrane region" description="Helical" evidence="13">
    <location>
        <begin position="310"/>
        <end position="327"/>
    </location>
</feature>
<proteinExistence type="inferred from homology"/>
<evidence type="ECO:0000256" key="11">
    <source>
        <dbReference type="ARBA" id="ARBA00023286"/>
    </source>
</evidence>
<evidence type="ECO:0000256" key="13">
    <source>
        <dbReference type="SAM" id="Phobius"/>
    </source>
</evidence>
<evidence type="ECO:0000259" key="15">
    <source>
        <dbReference type="Pfam" id="PF10613"/>
    </source>
</evidence>
<evidence type="ECO:0000256" key="6">
    <source>
        <dbReference type="ARBA" id="ARBA00022989"/>
    </source>
</evidence>
<reference evidence="16" key="1">
    <citation type="submission" date="2021-06" db="EMBL/GenBank/DDBJ databases">
        <authorList>
            <person name="Hodson N. C."/>
            <person name="Mongue J. A."/>
            <person name="Jaron S. K."/>
        </authorList>
    </citation>
    <scope>NUCLEOTIDE SEQUENCE</scope>
</reference>
<keyword evidence="9" id="KW-0675">Receptor</keyword>
<dbReference type="OrthoDB" id="6506757at2759"/>
<dbReference type="Pfam" id="PF00060">
    <property type="entry name" value="Lig_chan"/>
    <property type="match status" value="1"/>
</dbReference>
<feature type="domain" description="Ionotropic glutamate receptor L-glutamate and glycine-binding" evidence="15">
    <location>
        <begin position="162"/>
        <end position="262"/>
    </location>
</feature>
<feature type="domain" description="Ionotropic glutamate receptor C-terminal" evidence="14">
    <location>
        <begin position="280"/>
        <end position="419"/>
    </location>
</feature>
<evidence type="ECO:0000313" key="16">
    <source>
        <dbReference type="EMBL" id="CAG7837871.1"/>
    </source>
</evidence>
<keyword evidence="11" id="KW-1071">Ligand-gated ion channel</keyword>
<dbReference type="GO" id="GO:0050906">
    <property type="term" value="P:detection of stimulus involved in sensory perception"/>
    <property type="evidence" value="ECO:0007669"/>
    <property type="project" value="UniProtKB-ARBA"/>
</dbReference>
<evidence type="ECO:0000256" key="7">
    <source>
        <dbReference type="ARBA" id="ARBA00023065"/>
    </source>
</evidence>
<evidence type="ECO:0000256" key="3">
    <source>
        <dbReference type="ARBA" id="ARBA00022448"/>
    </source>
</evidence>
<comment type="subcellular location">
    <subcellularLocation>
        <location evidence="1">Cell membrane</location>
        <topology evidence="1">Multi-pass membrane protein</topology>
    </subcellularLocation>
</comment>
<dbReference type="GO" id="GO:0015276">
    <property type="term" value="F:ligand-gated monoatomic ion channel activity"/>
    <property type="evidence" value="ECO:0007669"/>
    <property type="project" value="InterPro"/>
</dbReference>
<dbReference type="GO" id="GO:0005886">
    <property type="term" value="C:plasma membrane"/>
    <property type="evidence" value="ECO:0007669"/>
    <property type="project" value="UniProtKB-SubCell"/>
</dbReference>
<accession>A0A8J2Q759</accession>
<sequence>MKHEKTSCRAKFVGNLEKEFTEILIKQMSENVSLETAQPKDESPEYQFDQILGTPLHSSFCVNVVILTNNSTQVFLTTVTTESIHRRLEMLHFIFLGSQSFLLKIWQEKSIQRLKFKTGLITNNGLILSQRESAVSDSQEVKVQSQLPQSSRKWNSIRNQQLSIAIFKLPPYVLLDRDDKPIMGMTYDFIQELHKIYNASVVVHISRSKLGKSQNGTWEGFMGDLVTGKKDMMAGIGLIPTRFEVLDFSSPFYYGSMNAFLSHPKITVKWQAIVFPFDRTVWLLVFIIFILSIPLFYIHLKLKRSNDTEPTNNIFLAIIIPFSALMVQGGGRIPPRARLLTVMTIFYAIIVGQFYSSNLISFLTFPEPEVIPRSFEDLSNRNDYAIYSLYFPGGVTHVFFNTTKIKTFTKIRERMIDMKEFLKCAELAIFTPKASCISFPFVLDTILPKISLFIPGLTHCKAPHLVRVSL</sequence>
<evidence type="ECO:0000313" key="17">
    <source>
        <dbReference type="Proteomes" id="UP000708208"/>
    </source>
</evidence>
<keyword evidence="7" id="KW-0406">Ion transport</keyword>
<keyword evidence="17" id="KW-1185">Reference proteome</keyword>
<keyword evidence="3" id="KW-0813">Transport</keyword>
<gene>
    <name evidence="16" type="ORF">AFUS01_LOCUS46914</name>
</gene>
<name>A0A8J2Q759_9HEXA</name>
<keyword evidence="12" id="KW-0407">Ion channel</keyword>
<evidence type="ECO:0000256" key="12">
    <source>
        <dbReference type="ARBA" id="ARBA00023303"/>
    </source>
</evidence>